<dbReference type="Proteomes" id="UP000287651">
    <property type="component" value="Unassembled WGS sequence"/>
</dbReference>
<reference evidence="2 3" key="1">
    <citation type="journal article" date="2014" name="Agronomy (Basel)">
        <title>A Draft Genome Sequence for Ensete ventricosum, the Drought-Tolerant Tree Against Hunger.</title>
        <authorList>
            <person name="Harrison J."/>
            <person name="Moore K.A."/>
            <person name="Paszkiewicz K."/>
            <person name="Jones T."/>
            <person name="Grant M."/>
            <person name="Ambacheew D."/>
            <person name="Muzemil S."/>
            <person name="Studholme D.J."/>
        </authorList>
    </citation>
    <scope>NUCLEOTIDE SEQUENCE [LARGE SCALE GENOMIC DNA]</scope>
</reference>
<protein>
    <submittedName>
        <fullName evidence="2">Uncharacterized protein</fullName>
    </submittedName>
</protein>
<evidence type="ECO:0000256" key="1">
    <source>
        <dbReference type="SAM" id="MobiDB-lite"/>
    </source>
</evidence>
<proteinExistence type="predicted"/>
<evidence type="ECO:0000313" key="2">
    <source>
        <dbReference type="EMBL" id="RRT54329.1"/>
    </source>
</evidence>
<gene>
    <name evidence="2" type="ORF">B296_00044023</name>
</gene>
<organism evidence="2 3">
    <name type="scientific">Ensete ventricosum</name>
    <name type="common">Abyssinian banana</name>
    <name type="synonym">Musa ensete</name>
    <dbReference type="NCBI Taxonomy" id="4639"/>
    <lineage>
        <taxon>Eukaryota</taxon>
        <taxon>Viridiplantae</taxon>
        <taxon>Streptophyta</taxon>
        <taxon>Embryophyta</taxon>
        <taxon>Tracheophyta</taxon>
        <taxon>Spermatophyta</taxon>
        <taxon>Magnoliopsida</taxon>
        <taxon>Liliopsida</taxon>
        <taxon>Zingiberales</taxon>
        <taxon>Musaceae</taxon>
        <taxon>Ensete</taxon>
    </lineage>
</organism>
<dbReference type="AlphaFoldDB" id="A0A426YRI8"/>
<name>A0A426YRI8_ENSVE</name>
<comment type="caution">
    <text evidence="2">The sequence shown here is derived from an EMBL/GenBank/DDBJ whole genome shotgun (WGS) entry which is preliminary data.</text>
</comment>
<dbReference type="EMBL" id="AMZH03010654">
    <property type="protein sequence ID" value="RRT54329.1"/>
    <property type="molecule type" value="Genomic_DNA"/>
</dbReference>
<evidence type="ECO:0000313" key="3">
    <source>
        <dbReference type="Proteomes" id="UP000287651"/>
    </source>
</evidence>
<accession>A0A426YRI8</accession>
<sequence>MVPLVLGDRYRSPPVDRYMDRMLLGGTIDWGSVSAPLPPLPGGINRGRRKKREKKMENLETWRSSPSTILIRRHPPSSDATDEMSSPPRLRQRGLSDNFSSSTREKKPRRHRQDFSSVRGEENEMTSPFFYF</sequence>
<feature type="region of interest" description="Disordered" evidence="1">
    <location>
        <begin position="30"/>
        <end position="132"/>
    </location>
</feature>